<sequence length="65" mass="7028">MDNLETCEICGDPTGRAGKGEDLIYAEWAITPPALPSRKEGTEAGPLCIKCYDCLNIVGLLRDET</sequence>
<reference evidence="1" key="1">
    <citation type="submission" date="2020-03" db="EMBL/GenBank/DDBJ databases">
        <title>The deep terrestrial virosphere.</title>
        <authorList>
            <person name="Holmfeldt K."/>
            <person name="Nilsson E."/>
            <person name="Simone D."/>
            <person name="Lopez-Fernandez M."/>
            <person name="Wu X."/>
            <person name="de Brujin I."/>
            <person name="Lundin D."/>
            <person name="Andersson A."/>
            <person name="Bertilsson S."/>
            <person name="Dopson M."/>
        </authorList>
    </citation>
    <scope>NUCLEOTIDE SEQUENCE</scope>
    <source>
        <strain evidence="2">MM415A00110</strain>
        <strain evidence="1">MM415B00633</strain>
    </source>
</reference>
<evidence type="ECO:0000313" key="2">
    <source>
        <dbReference type="EMBL" id="QJI04764.1"/>
    </source>
</evidence>
<protein>
    <submittedName>
        <fullName evidence="1">Uncharacterized protein</fullName>
    </submittedName>
</protein>
<evidence type="ECO:0000313" key="1">
    <source>
        <dbReference type="EMBL" id="QJA63380.1"/>
    </source>
</evidence>
<gene>
    <name evidence="2" type="ORF">MM415A00110_0085</name>
    <name evidence="1" type="ORF">MM415B00633_0064</name>
</gene>
<proteinExistence type="predicted"/>
<name>A0A6M3J0X2_9ZZZZ</name>
<dbReference type="EMBL" id="MT145189">
    <property type="protein sequence ID" value="QJI04764.1"/>
    <property type="molecule type" value="Genomic_DNA"/>
</dbReference>
<dbReference type="AlphaFoldDB" id="A0A6M3J0X2"/>
<organism evidence="1">
    <name type="scientific">viral metagenome</name>
    <dbReference type="NCBI Taxonomy" id="1070528"/>
    <lineage>
        <taxon>unclassified sequences</taxon>
        <taxon>metagenomes</taxon>
        <taxon>organismal metagenomes</taxon>
    </lineage>
</organism>
<accession>A0A6M3J0X2</accession>
<dbReference type="EMBL" id="MT141495">
    <property type="protein sequence ID" value="QJA63380.1"/>
    <property type="molecule type" value="Genomic_DNA"/>
</dbReference>